<protein>
    <submittedName>
        <fullName evidence="3">Metallophosphoesterase family protein</fullName>
    </submittedName>
</protein>
<proteinExistence type="inferred from homology"/>
<dbReference type="InterPro" id="IPR029052">
    <property type="entry name" value="Metallo-depent_PP-like"/>
</dbReference>
<evidence type="ECO:0000313" key="3">
    <source>
        <dbReference type="EMBL" id="MBM3226319.1"/>
    </source>
</evidence>
<evidence type="ECO:0000313" key="4">
    <source>
        <dbReference type="Proteomes" id="UP000712673"/>
    </source>
</evidence>
<dbReference type="PANTHER" id="PTHR42850">
    <property type="entry name" value="METALLOPHOSPHOESTERASE"/>
    <property type="match status" value="1"/>
</dbReference>
<accession>A0A938B4Q2</accession>
<dbReference type="GO" id="GO:0016791">
    <property type="term" value="F:phosphatase activity"/>
    <property type="evidence" value="ECO:0007669"/>
    <property type="project" value="TreeGrafter"/>
</dbReference>
<comment type="caution">
    <text evidence="3">The sequence shown here is derived from an EMBL/GenBank/DDBJ whole genome shotgun (WGS) entry which is preliminary data.</text>
</comment>
<dbReference type="PIRSF" id="PIRSF000883">
    <property type="entry name" value="Pesterase_MJ0912"/>
    <property type="match status" value="1"/>
</dbReference>
<dbReference type="InterPro" id="IPR011152">
    <property type="entry name" value="Pesterase_MJ0912"/>
</dbReference>
<comment type="similarity">
    <text evidence="1">Belongs to the metallophosphoesterase superfamily. YfcE family.</text>
</comment>
<dbReference type="PANTHER" id="PTHR42850:SF2">
    <property type="entry name" value="BLL5683 PROTEIN"/>
    <property type="match status" value="1"/>
</dbReference>
<dbReference type="Gene3D" id="3.60.21.10">
    <property type="match status" value="1"/>
</dbReference>
<dbReference type="GO" id="GO:0005737">
    <property type="term" value="C:cytoplasm"/>
    <property type="evidence" value="ECO:0007669"/>
    <property type="project" value="TreeGrafter"/>
</dbReference>
<feature type="domain" description="Calcineurin-like phosphoesterase" evidence="2">
    <location>
        <begin position="1"/>
        <end position="208"/>
    </location>
</feature>
<dbReference type="EMBL" id="VGLS01000866">
    <property type="protein sequence ID" value="MBM3226319.1"/>
    <property type="molecule type" value="Genomic_DNA"/>
</dbReference>
<evidence type="ECO:0000256" key="1">
    <source>
        <dbReference type="ARBA" id="ARBA00008950"/>
    </source>
</evidence>
<gene>
    <name evidence="3" type="ORF">FJZ47_21350</name>
</gene>
<dbReference type="Pfam" id="PF12850">
    <property type="entry name" value="Metallophos_2"/>
    <property type="match status" value="1"/>
</dbReference>
<evidence type="ECO:0000259" key="2">
    <source>
        <dbReference type="Pfam" id="PF12850"/>
    </source>
</evidence>
<dbReference type="Proteomes" id="UP000712673">
    <property type="component" value="Unassembled WGS sequence"/>
</dbReference>
<dbReference type="AlphaFoldDB" id="A0A938B4Q2"/>
<sequence length="247" mass="27767">MKYAVISDLHANLEALEAVLADMEPYADVVVCLGDIVGYNANPNECLEIVQRVCDVVIAGNHDQAACDIRLYDDFSEYAREAMHWTRAQLAPSWKQYLERLPDTAVFGERWLAAHGSPRDTDEYLFHELHFQEIFTYLAESLPDINGCFIGHTHLPMIWECTPTGVVAPATVTGLKVALHPQHRYIINPGSVGQPRYGDPASSYVLLDDEARTVEFRFVQYDIATTQDKIYDAMLPLPLAERLALGQ</sequence>
<dbReference type="InterPro" id="IPR050126">
    <property type="entry name" value="Ap4A_hydrolase"/>
</dbReference>
<dbReference type="InterPro" id="IPR024654">
    <property type="entry name" value="Calcineurin-like_PHP_lpxH"/>
</dbReference>
<reference evidence="3" key="1">
    <citation type="submission" date="2019-03" db="EMBL/GenBank/DDBJ databases">
        <title>Lake Tanganyika Metagenome-Assembled Genomes (MAGs).</title>
        <authorList>
            <person name="Tran P."/>
        </authorList>
    </citation>
    <scope>NUCLEOTIDE SEQUENCE</scope>
    <source>
        <strain evidence="3">K_DeepCast_65m_m2_066</strain>
    </source>
</reference>
<dbReference type="SUPFAM" id="SSF56300">
    <property type="entry name" value="Metallo-dependent phosphatases"/>
    <property type="match status" value="1"/>
</dbReference>
<organism evidence="3 4">
    <name type="scientific">Tectimicrobiota bacterium</name>
    <dbReference type="NCBI Taxonomy" id="2528274"/>
    <lineage>
        <taxon>Bacteria</taxon>
        <taxon>Pseudomonadati</taxon>
        <taxon>Nitrospinota/Tectimicrobiota group</taxon>
        <taxon>Candidatus Tectimicrobiota</taxon>
    </lineage>
</organism>
<name>A0A938B4Q2_UNCTE</name>